<dbReference type="OrthoDB" id="301141at2759"/>
<accession>A0A8S1T3I6</accession>
<evidence type="ECO:0000313" key="4">
    <source>
        <dbReference type="Proteomes" id="UP000689195"/>
    </source>
</evidence>
<name>A0A8S1T3I6_9CILI</name>
<comment type="caution">
    <text evidence="3">The sequence shown here is derived from an EMBL/GenBank/DDBJ whole genome shotgun (WGS) entry which is preliminary data.</text>
</comment>
<keyword evidence="1" id="KW-1133">Transmembrane helix</keyword>
<dbReference type="Proteomes" id="UP000689195">
    <property type="component" value="Unassembled WGS sequence"/>
</dbReference>
<feature type="transmembrane region" description="Helical" evidence="1">
    <location>
        <begin position="1063"/>
        <end position="1086"/>
    </location>
</feature>
<reference evidence="3" key="1">
    <citation type="submission" date="2021-01" db="EMBL/GenBank/DDBJ databases">
        <authorList>
            <consortium name="Genoscope - CEA"/>
            <person name="William W."/>
        </authorList>
    </citation>
    <scope>NUCLEOTIDE SEQUENCE</scope>
</reference>
<keyword evidence="1" id="KW-0472">Membrane</keyword>
<feature type="chain" id="PRO_5035933511" description="Transmembrane protein" evidence="2">
    <location>
        <begin position="17"/>
        <end position="1236"/>
    </location>
</feature>
<keyword evidence="2" id="KW-0732">Signal</keyword>
<dbReference type="SMART" id="SM00261">
    <property type="entry name" value="FU"/>
    <property type="match status" value="2"/>
</dbReference>
<evidence type="ECO:0000256" key="1">
    <source>
        <dbReference type="SAM" id="Phobius"/>
    </source>
</evidence>
<dbReference type="AlphaFoldDB" id="A0A8S1T3I6"/>
<organism evidence="3 4">
    <name type="scientific">Paramecium pentaurelia</name>
    <dbReference type="NCBI Taxonomy" id="43138"/>
    <lineage>
        <taxon>Eukaryota</taxon>
        <taxon>Sar</taxon>
        <taxon>Alveolata</taxon>
        <taxon>Ciliophora</taxon>
        <taxon>Intramacronucleata</taxon>
        <taxon>Oligohymenophorea</taxon>
        <taxon>Peniculida</taxon>
        <taxon>Parameciidae</taxon>
        <taxon>Paramecium</taxon>
    </lineage>
</organism>
<dbReference type="EMBL" id="CAJJDO010000015">
    <property type="protein sequence ID" value="CAD8146086.1"/>
    <property type="molecule type" value="Genomic_DNA"/>
</dbReference>
<evidence type="ECO:0008006" key="5">
    <source>
        <dbReference type="Google" id="ProtNLM"/>
    </source>
</evidence>
<gene>
    <name evidence="3" type="ORF">PPENT_87.1.T0150167</name>
</gene>
<feature type="signal peptide" evidence="2">
    <location>
        <begin position="1"/>
        <end position="16"/>
    </location>
</feature>
<evidence type="ECO:0000313" key="3">
    <source>
        <dbReference type="EMBL" id="CAD8146086.1"/>
    </source>
</evidence>
<feature type="transmembrane region" description="Helical" evidence="1">
    <location>
        <begin position="1035"/>
        <end position="1056"/>
    </location>
</feature>
<dbReference type="InterPro" id="IPR006212">
    <property type="entry name" value="Furin_repeat"/>
</dbReference>
<keyword evidence="1" id="KW-0812">Transmembrane</keyword>
<protein>
    <recommendedName>
        <fullName evidence="5">Transmembrane protein</fullName>
    </recommendedName>
</protein>
<proteinExistence type="predicted"/>
<keyword evidence="4" id="KW-1185">Reference proteome</keyword>
<dbReference type="CDD" id="cd00064">
    <property type="entry name" value="FU"/>
    <property type="match status" value="1"/>
</dbReference>
<sequence>MNKILTISLILSIALSQMTFEMQNIGVDLDQYNILIENLPITGFCFLNINLTEQDEDFPIDEADGFQLNFIQGYQGLQTNYLMPGLYSYEYSSCPNKIEIEIGPIKTFHLKANILVKVQFESTTEQNTYTQLVSYIQYSNTNLNLITDSQITSQVCNLKITYQPMFYLDEDDQIIFTFPYRDEYAIVPNSGYFKYQTPDCKVEYDGIVNDSIMCYFLQNQLKITKISSQSLLTIIVQGFINSQNLKEITNIQFELKRFITSKYYLLESSVLNYQITQINQEINLIQFQSDDHINSQNKLQIQVKYQDFLYIDSIMIITFPNDFFNNQPTITLSENMNQNFISNFVDQTMTLSNFIKNEGKQSIIILSMQIQNPLIQKLYSGLKVKLMWQNQGIAESIPQNILLRPLSFKLFNMDNYNKNLIEQTKYCFTIEFYKNFYQNSYVEIQFISKISFDSILSITDSQNINSNAQIEMEVQKVKIKNMFINSEFDKEVYFCLNGIYNPSHIDMENESYTFKIMFDNYPQVVNDHKLYINLQHGYLELQSLTQSQELTNQKENSINLSFKTQTGLLENDLIFFYFDVNNYFLDNLLSDNNEIKCEINQQQTFCSLFENSIKIQTCTIHDAKSQINIKINNFISNRSLNPINNINIKTFHQIYPIDILPYVPNLSISKPNQLSYFFVEETKNAEKTQNSFQIYMQFKILLKDTDSIIISLPSKINCVNCICQFHDCQISNQKITLTNLYDINQIDQIQIFYIQYSDTQTQQSQTQIQVKDQLGYLIFEDQSQIITQINQFKDFKISPVNDFIGIHSTYNLQFISSINFNKNDNVILEFDPDFNINSIQCLENAQCHQNQNQININFSYQIQKNHNNSLMIQSIINPNSINSIYYYTLSQYSENNQLIQQSFIKSNYFKCQFENCIVCYSDYCQQCQQGYLKISGKCLYDCPQGYIIINESCKKCETTNYCLTCSSNNLEQCLQCLDGYFLENNLCIKKEIIQINNTNTTSPNQNNSSQNSNSQNNSNVYTKNKLVDNNNKNQYYLGILNYLEAGCFCTLILYKLTNNNFQMFLTSSIILGFSIPIFRVFSLVFFTIEEQYIFSSFTLILLLLSQLQSFHFQAQVEIPLLTDVQYKHNVQKQNYFYLNDLLFKFLDFRIICILKSKLAKSNLFNFSFKYNEEINIALIMNYKRLIILQNPLQITLLLTAIIINNTNNYQFEFLIYSSIEWLANTIIFYQLKKNKF</sequence>
<evidence type="ECO:0000256" key="2">
    <source>
        <dbReference type="SAM" id="SignalP"/>
    </source>
</evidence>